<dbReference type="PANTHER" id="PTHR42839">
    <property type="entry name" value="ISOCHORISMATE SYNTHASE ENTC"/>
    <property type="match status" value="1"/>
</dbReference>
<evidence type="ECO:0000259" key="6">
    <source>
        <dbReference type="Pfam" id="PF00425"/>
    </source>
</evidence>
<dbReference type="InterPro" id="IPR005801">
    <property type="entry name" value="ADC_synthase"/>
</dbReference>
<dbReference type="InterPro" id="IPR015890">
    <property type="entry name" value="Chorismate_C"/>
</dbReference>
<evidence type="ECO:0000256" key="3">
    <source>
        <dbReference type="ARBA" id="ARBA00012824"/>
    </source>
</evidence>
<dbReference type="Pfam" id="PF00425">
    <property type="entry name" value="Chorismate_bind"/>
    <property type="match status" value="1"/>
</dbReference>
<feature type="domain" description="Chorismate-utilising enzyme C-terminal" evidence="6">
    <location>
        <begin position="157"/>
        <end position="411"/>
    </location>
</feature>
<evidence type="ECO:0000256" key="4">
    <source>
        <dbReference type="ARBA" id="ARBA00023235"/>
    </source>
</evidence>
<comment type="caution">
    <text evidence="7">The sequence shown here is derived from an EMBL/GenBank/DDBJ whole genome shotgun (WGS) entry which is preliminary data.</text>
</comment>
<sequence>MNQFPSLRVRTVRLEPGTLRQLWRYSDPHSPLVFLRNGDGIVGSGQILWRREFFGPDRIREAADAWSKLTSFAEVKDRAKVPGSGLVGFGAFAFSENSQQASVLIVPSLIVGRRDGIEFVTAITADSTKPDASLRDPAPLGPDERAVFETGEMDVVQHQQAVDHVVDLIGSGVLSKLVLARDLIAKLPEWTDRRHLIGRLAETYPDCWNYSVDGLTGASPETLVRVRGREVRARVLAGTAPRGLEEHIDRDIAEQLKSSPKNQQEHRFAVESALHALSSLNDYTDPGDSLTASPEPFLLALPNVWHLASDIRGTLPLDHTVLDLVQALHPTAAVGGTPRKAALEAIDRIEPFDRRRYAGPVGWIGAKGDGEWAIALRGAEIDPDGTTTAYAGGGIVATSVAADEFRETEWKLRPLQDALSSGSIDPYGDALFTGFGTGD</sequence>
<evidence type="ECO:0000256" key="1">
    <source>
        <dbReference type="ARBA" id="ARBA00000799"/>
    </source>
</evidence>
<gene>
    <name evidence="7" type="ORF">M3D15_03425</name>
</gene>
<evidence type="ECO:0000313" key="7">
    <source>
        <dbReference type="EMBL" id="MCT2042391.1"/>
    </source>
</evidence>
<keyword evidence="4" id="KW-0413">Isomerase</keyword>
<dbReference type="InterPro" id="IPR004561">
    <property type="entry name" value="IsoChor_synthase"/>
</dbReference>
<comment type="catalytic activity">
    <reaction evidence="1">
        <text>chorismate = isochorismate</text>
        <dbReference type="Rhea" id="RHEA:18985"/>
        <dbReference type="ChEBI" id="CHEBI:29748"/>
        <dbReference type="ChEBI" id="CHEBI:29780"/>
        <dbReference type="EC" id="5.4.4.2"/>
    </reaction>
</comment>
<evidence type="ECO:0000256" key="5">
    <source>
        <dbReference type="ARBA" id="ARBA00041564"/>
    </source>
</evidence>
<protein>
    <recommendedName>
        <fullName evidence="3">isochorismate synthase</fullName>
        <ecNumber evidence="3">5.4.4.2</ecNumber>
    </recommendedName>
    <alternativeName>
        <fullName evidence="5">Isochorismate mutase</fullName>
    </alternativeName>
</protein>
<dbReference type="EC" id="5.4.4.2" evidence="3"/>
<name>A0ABT2HW91_9MICO</name>
<dbReference type="RefSeq" id="WP_260103922.1">
    <property type="nucleotide sequence ID" value="NZ_JALXSQ010000008.1"/>
</dbReference>
<dbReference type="SUPFAM" id="SSF56322">
    <property type="entry name" value="ADC synthase"/>
    <property type="match status" value="1"/>
</dbReference>
<evidence type="ECO:0000256" key="2">
    <source>
        <dbReference type="ARBA" id="ARBA00005297"/>
    </source>
</evidence>
<dbReference type="EMBL" id="JALXSQ010000008">
    <property type="protein sequence ID" value="MCT2042391.1"/>
    <property type="molecule type" value="Genomic_DNA"/>
</dbReference>
<dbReference type="Proteomes" id="UP001525379">
    <property type="component" value="Unassembled WGS sequence"/>
</dbReference>
<dbReference type="Gene3D" id="3.60.120.10">
    <property type="entry name" value="Anthranilate synthase"/>
    <property type="match status" value="1"/>
</dbReference>
<organism evidence="7 8">
    <name type="scientific">Pseudoclavibacter albus</name>
    <dbReference type="NCBI Taxonomy" id="272241"/>
    <lineage>
        <taxon>Bacteria</taxon>
        <taxon>Bacillati</taxon>
        <taxon>Actinomycetota</taxon>
        <taxon>Actinomycetes</taxon>
        <taxon>Micrococcales</taxon>
        <taxon>Microbacteriaceae</taxon>
        <taxon>Pseudoclavibacter</taxon>
    </lineage>
</organism>
<reference evidence="7 8" key="1">
    <citation type="submission" date="2022-04" db="EMBL/GenBank/DDBJ databases">
        <title>Human microbiome associated bacterial genomes.</title>
        <authorList>
            <person name="Sandstrom S."/>
            <person name="Salamzade R."/>
            <person name="Kalan L.R."/>
        </authorList>
    </citation>
    <scope>NUCLEOTIDE SEQUENCE [LARGE SCALE GENOMIC DNA]</scope>
    <source>
        <strain evidence="8">p3-SID1799</strain>
    </source>
</reference>
<keyword evidence="8" id="KW-1185">Reference proteome</keyword>
<dbReference type="NCBIfam" id="TIGR00543">
    <property type="entry name" value="isochor_syn"/>
    <property type="match status" value="1"/>
</dbReference>
<comment type="similarity">
    <text evidence="2">Belongs to the isochorismate synthase family.</text>
</comment>
<dbReference type="PANTHER" id="PTHR42839:SF2">
    <property type="entry name" value="ISOCHORISMATE SYNTHASE ENTC"/>
    <property type="match status" value="1"/>
</dbReference>
<evidence type="ECO:0000313" key="8">
    <source>
        <dbReference type="Proteomes" id="UP001525379"/>
    </source>
</evidence>
<accession>A0ABT2HW91</accession>
<proteinExistence type="inferred from homology"/>